<dbReference type="PANTHER" id="PTHR30619:SF7">
    <property type="entry name" value="BETA-LACTAMASE DOMAIN PROTEIN"/>
    <property type="match status" value="1"/>
</dbReference>
<dbReference type="AlphaFoldDB" id="A0A1S2LQF0"/>
<dbReference type="EMBL" id="MLQR01000016">
    <property type="protein sequence ID" value="OIJ14738.1"/>
    <property type="molecule type" value="Genomic_DNA"/>
</dbReference>
<dbReference type="SUPFAM" id="SSF81585">
    <property type="entry name" value="PsbU/PolX domain-like"/>
    <property type="match status" value="1"/>
</dbReference>
<dbReference type="CDD" id="cd07731">
    <property type="entry name" value="ComA-like_MBL-fold"/>
    <property type="match status" value="1"/>
</dbReference>
<feature type="domain" description="Metallo-beta-lactamase" evidence="1">
    <location>
        <begin position="58"/>
        <end position="249"/>
    </location>
</feature>
<evidence type="ECO:0000313" key="2">
    <source>
        <dbReference type="EMBL" id="OIJ14738.1"/>
    </source>
</evidence>
<dbReference type="InterPro" id="IPR035681">
    <property type="entry name" value="ComA-like_MBL"/>
</dbReference>
<dbReference type="InterPro" id="IPR036866">
    <property type="entry name" value="RibonucZ/Hydroxyglut_hydro"/>
</dbReference>
<dbReference type="Pfam" id="PF12836">
    <property type="entry name" value="HHH_3"/>
    <property type="match status" value="1"/>
</dbReference>
<gene>
    <name evidence="2" type="ORF">BKP37_07090</name>
</gene>
<dbReference type="Gene3D" id="1.10.150.320">
    <property type="entry name" value="Photosystem II 12 kDa extrinsic protein"/>
    <property type="match status" value="1"/>
</dbReference>
<dbReference type="Pfam" id="PF00753">
    <property type="entry name" value="Lactamase_B"/>
    <property type="match status" value="1"/>
</dbReference>
<organism evidence="2 3">
    <name type="scientific">Anaerobacillus alkalilacustris</name>
    <dbReference type="NCBI Taxonomy" id="393763"/>
    <lineage>
        <taxon>Bacteria</taxon>
        <taxon>Bacillati</taxon>
        <taxon>Bacillota</taxon>
        <taxon>Bacilli</taxon>
        <taxon>Bacillales</taxon>
        <taxon>Bacillaceae</taxon>
        <taxon>Anaerobacillus</taxon>
    </lineage>
</organism>
<proteinExistence type="predicted"/>
<name>A0A1S2LQF0_9BACI</name>
<dbReference type="PANTHER" id="PTHR30619">
    <property type="entry name" value="DNA INTERNALIZATION/COMPETENCE PROTEIN COMEC/REC2"/>
    <property type="match status" value="1"/>
</dbReference>
<evidence type="ECO:0000259" key="1">
    <source>
        <dbReference type="SMART" id="SM00849"/>
    </source>
</evidence>
<evidence type="ECO:0000313" key="3">
    <source>
        <dbReference type="Proteomes" id="UP000179524"/>
    </source>
</evidence>
<dbReference type="InterPro" id="IPR052159">
    <property type="entry name" value="Competence_DNA_uptake"/>
</dbReference>
<protein>
    <recommendedName>
        <fullName evidence="1">Metallo-beta-lactamase domain-containing protein</fullName>
    </recommendedName>
</protein>
<sequence>MNKRSFLLVRRVMIVVTLFLTMSLVGCIQPEETSSNVERGKPSQKISEASFHFIDVGQGDATLLIGPDFSVLIDAGRHDHNDVVPYLKKQGVSHLDLVVGTHPHADHIGQLDKVIEAFPVKEVWMSGDTHTTRTFERVINVIIENDIDYYEPRVGENFQIGSLHIDVVNPLELTGDFHEGSIGLVATYGEVRILFTGDAEEQTEDEMLERKEDIEAQIFQLGHHGSSTSNTKKFLETVNPEIAIYSAGVENSYGHPHREVIDRLNKMNISVYGTSQNGTIVIKTDGISYSIEVSEKTEINEANEQELISKPCIDINTASLDELRLITHIGGERALQLIELRPFNNVEYLTRVDGIGKGRLNDILEQGKACVN</sequence>
<dbReference type="PROSITE" id="PS51257">
    <property type="entry name" value="PROKAR_LIPOPROTEIN"/>
    <property type="match status" value="1"/>
</dbReference>
<dbReference type="Gene3D" id="3.60.15.10">
    <property type="entry name" value="Ribonuclease Z/Hydroxyacylglutathione hydrolase-like"/>
    <property type="match status" value="1"/>
</dbReference>
<dbReference type="SMART" id="SM00849">
    <property type="entry name" value="Lactamase_B"/>
    <property type="match status" value="1"/>
</dbReference>
<accession>A0A1S2LQF0</accession>
<keyword evidence="3" id="KW-1185">Reference proteome</keyword>
<comment type="caution">
    <text evidence="2">The sequence shown here is derived from an EMBL/GenBank/DDBJ whole genome shotgun (WGS) entry which is preliminary data.</text>
</comment>
<dbReference type="SUPFAM" id="SSF56281">
    <property type="entry name" value="Metallo-hydrolase/oxidoreductase"/>
    <property type="match status" value="1"/>
</dbReference>
<dbReference type="Proteomes" id="UP000179524">
    <property type="component" value="Unassembled WGS sequence"/>
</dbReference>
<dbReference type="InterPro" id="IPR001279">
    <property type="entry name" value="Metallo-B-lactamas"/>
</dbReference>
<reference evidence="2 3" key="1">
    <citation type="submission" date="2016-10" db="EMBL/GenBank/DDBJ databases">
        <title>Draft genome sequences of four alkaliphilic bacteria belonging to the Anaerobacillus genus.</title>
        <authorList>
            <person name="Bassil N.M."/>
            <person name="Lloyd J.R."/>
        </authorList>
    </citation>
    <scope>NUCLEOTIDE SEQUENCE [LARGE SCALE GENOMIC DNA]</scope>
    <source>
        <strain evidence="2 3">DSM 18345</strain>
    </source>
</reference>